<keyword evidence="2" id="KW-1185">Reference proteome</keyword>
<dbReference type="Pfam" id="PF05638">
    <property type="entry name" value="T6SS_HCP"/>
    <property type="match status" value="1"/>
</dbReference>
<dbReference type="Proteomes" id="UP000023464">
    <property type="component" value="Unassembled WGS sequence"/>
</dbReference>
<dbReference type="InterPro" id="IPR008514">
    <property type="entry name" value="T6SS_Hcp"/>
</dbReference>
<protein>
    <submittedName>
        <fullName evidence="1">Type VI secretion system effector, Hcp1 family</fullName>
    </submittedName>
</protein>
<reference evidence="1 2" key="1">
    <citation type="submission" date="2014-03" db="EMBL/GenBank/DDBJ databases">
        <title>Draft Genome of Photorhabdus luminescens BA1, an Egyptian Isolate.</title>
        <authorList>
            <person name="Ghazal S."/>
            <person name="Hurst S.G.IV."/>
            <person name="Morris K."/>
            <person name="Thomas K."/>
            <person name="Tisa L.S."/>
        </authorList>
    </citation>
    <scope>NUCLEOTIDE SEQUENCE [LARGE SCALE GENOMIC DNA]</scope>
    <source>
        <strain evidence="1 2">BA1</strain>
    </source>
</reference>
<dbReference type="NCBIfam" id="TIGR03344">
    <property type="entry name" value="VI_effect_Hcp1"/>
    <property type="match status" value="1"/>
</dbReference>
<name>A0A022PI78_9GAMM</name>
<dbReference type="PANTHER" id="PTHR34319:SF7">
    <property type="entry name" value="HNH ENDONUCLEASE DOMAIN-CONTAINING PROTEIN"/>
    <property type="match status" value="1"/>
</dbReference>
<gene>
    <name evidence="1" type="ORF">BA1DRAFT_02899</name>
</gene>
<sequence>MSHIIYLSLNGKTQGLISAGCSTLDSIGNRYQNGHEDQIQILSLKHSITRQQHVDHHPIQFLKPIDKSSPLLASAISSNELINAIFFFYRTNMAGQLELFYEVKLTEASITDIACVYPHSINDNEVMPYEKVFLKYRSISWNHITAGTSAYSIWDDRVY</sequence>
<dbReference type="Gene3D" id="2.30.110.20">
    <property type="entry name" value="Hcp1-like"/>
    <property type="match status" value="1"/>
</dbReference>
<dbReference type="RefSeq" id="WP_036780268.1">
    <property type="nucleotide sequence ID" value="NZ_CAWLTM010000072.1"/>
</dbReference>
<accession>A0A022PI78</accession>
<proteinExistence type="predicted"/>
<evidence type="ECO:0000313" key="1">
    <source>
        <dbReference type="EMBL" id="EYU14613.1"/>
    </source>
</evidence>
<comment type="caution">
    <text evidence="1">The sequence shown here is derived from an EMBL/GenBank/DDBJ whole genome shotgun (WGS) entry which is preliminary data.</text>
</comment>
<dbReference type="EMBL" id="JFGV01000043">
    <property type="protein sequence ID" value="EYU14613.1"/>
    <property type="molecule type" value="Genomic_DNA"/>
</dbReference>
<dbReference type="InterPro" id="IPR036624">
    <property type="entry name" value="Hcp1-lik_sf"/>
</dbReference>
<dbReference type="SUPFAM" id="SSF141452">
    <property type="entry name" value="Hcp1-like"/>
    <property type="match status" value="1"/>
</dbReference>
<dbReference type="InterPro" id="IPR052947">
    <property type="entry name" value="T6SS_Hcp1_domain"/>
</dbReference>
<dbReference type="PANTHER" id="PTHR34319">
    <property type="entry name" value="MAJOR EXPORTED PROTEIN"/>
    <property type="match status" value="1"/>
</dbReference>
<organism evidence="1 2">
    <name type="scientific">Photorhabdus aegyptia</name>
    <dbReference type="NCBI Taxonomy" id="2805098"/>
    <lineage>
        <taxon>Bacteria</taxon>
        <taxon>Pseudomonadati</taxon>
        <taxon>Pseudomonadota</taxon>
        <taxon>Gammaproteobacteria</taxon>
        <taxon>Enterobacterales</taxon>
        <taxon>Morganellaceae</taxon>
        <taxon>Photorhabdus</taxon>
    </lineage>
</organism>
<dbReference type="AlphaFoldDB" id="A0A022PI78"/>
<evidence type="ECO:0000313" key="2">
    <source>
        <dbReference type="Proteomes" id="UP000023464"/>
    </source>
</evidence>
<dbReference type="PATRIC" id="fig|1393736.3.peg.2968"/>